<dbReference type="EMBL" id="SPHZ02000009">
    <property type="protein sequence ID" value="KAF0899553.1"/>
    <property type="molecule type" value="Genomic_DNA"/>
</dbReference>
<comment type="similarity">
    <text evidence="1">Belongs to the VPS72/YL1 family.</text>
</comment>
<accession>A0A6G1CIV9</accession>
<dbReference type="AlphaFoldDB" id="A0A6G1CIV9"/>
<dbReference type="PANTHER" id="PTHR13275:SF4">
    <property type="entry name" value="VACUOLAR PROTEIN SORTING-ASSOCIATED PROTEIN 72 HOMOLOG"/>
    <property type="match status" value="1"/>
</dbReference>
<organism evidence="5 6">
    <name type="scientific">Oryza meyeriana var. granulata</name>
    <dbReference type="NCBI Taxonomy" id="110450"/>
    <lineage>
        <taxon>Eukaryota</taxon>
        <taxon>Viridiplantae</taxon>
        <taxon>Streptophyta</taxon>
        <taxon>Embryophyta</taxon>
        <taxon>Tracheophyta</taxon>
        <taxon>Spermatophyta</taxon>
        <taxon>Magnoliopsida</taxon>
        <taxon>Liliopsida</taxon>
        <taxon>Poales</taxon>
        <taxon>Poaceae</taxon>
        <taxon>BOP clade</taxon>
        <taxon>Oryzoideae</taxon>
        <taxon>Oryzeae</taxon>
        <taxon>Oryzinae</taxon>
        <taxon>Oryza</taxon>
        <taxon>Oryza meyeriana</taxon>
    </lineage>
</organism>
<evidence type="ECO:0000256" key="3">
    <source>
        <dbReference type="SAM" id="MobiDB-lite"/>
    </source>
</evidence>
<dbReference type="Pfam" id="PF08265">
    <property type="entry name" value="YL1_C"/>
    <property type="match status" value="1"/>
</dbReference>
<feature type="compositionally biased region" description="Acidic residues" evidence="3">
    <location>
        <begin position="46"/>
        <end position="80"/>
    </location>
</feature>
<comment type="caution">
    <text evidence="5">The sequence shown here is derived from an EMBL/GenBank/DDBJ whole genome shotgun (WGS) entry which is preliminary data.</text>
</comment>
<dbReference type="Pfam" id="PF05764">
    <property type="entry name" value="YL1"/>
    <property type="match status" value="1"/>
</dbReference>
<evidence type="ECO:0000256" key="2">
    <source>
        <dbReference type="SAM" id="Coils"/>
    </source>
</evidence>
<name>A0A6G1CIV9_9ORYZ</name>
<keyword evidence="6" id="KW-1185">Reference proteome</keyword>
<dbReference type="SMART" id="SM00993">
    <property type="entry name" value="YL1_C"/>
    <property type="match status" value="1"/>
</dbReference>
<dbReference type="GO" id="GO:0005634">
    <property type="term" value="C:nucleus"/>
    <property type="evidence" value="ECO:0007669"/>
    <property type="project" value="TreeGrafter"/>
</dbReference>
<gene>
    <name evidence="5" type="ORF">E2562_020759</name>
</gene>
<reference evidence="5 6" key="1">
    <citation type="submission" date="2019-11" db="EMBL/GenBank/DDBJ databases">
        <title>Whole genome sequence of Oryza granulata.</title>
        <authorList>
            <person name="Li W."/>
        </authorList>
    </citation>
    <scope>NUCLEOTIDE SEQUENCE [LARGE SCALE GENOMIC DNA]</scope>
    <source>
        <strain evidence="6">cv. Menghai</strain>
        <tissue evidence="5">Leaf</tissue>
    </source>
</reference>
<feature type="region of interest" description="Disordered" evidence="3">
    <location>
        <begin position="36"/>
        <end position="139"/>
    </location>
</feature>
<evidence type="ECO:0000313" key="5">
    <source>
        <dbReference type="EMBL" id="KAF0899553.1"/>
    </source>
</evidence>
<proteinExistence type="inferred from homology"/>
<dbReference type="Proteomes" id="UP000479710">
    <property type="component" value="Unassembled WGS sequence"/>
</dbReference>
<keyword evidence="2" id="KW-0175">Coiled coil</keyword>
<feature type="coiled-coil region" evidence="2">
    <location>
        <begin position="180"/>
        <end position="217"/>
    </location>
</feature>
<protein>
    <recommendedName>
        <fullName evidence="4">Vps72/YL1 C-terminal domain-containing protein</fullName>
    </recommendedName>
</protein>
<sequence>MADLADEEPPVLLDRASRATRGKRITKLLEDEVEQDEVFWNQDALKEEENDDNYEEEQDAGDEFDSDFGEDESEPDDEPEKEVRERLPIKKRLIFPGKTMKKTNAKKKKKVVPKLEDDSKTDKSSDQQSPSKQTDIPDELEIEKTIRKSTRTSVIVRQAEREAIHAEKEATMKPIIKKKKEGEEKRMTQEEMLLEAAETEIINLRNLERVLAREEEVKKKAVVHKAVYEGPTIRFCSRDGESRLEFLNGASFGSELCTTSAPYPEKSICVVTGLPAKYRDPKTGLPYATMEAFKIIRESFLKEEADKKRPNLANMGELFESITGEYSTPKKRRIETRSADHRHGSGRFRRIPALDMLDED</sequence>
<feature type="compositionally biased region" description="Basic and acidic residues" evidence="3">
    <location>
        <begin position="113"/>
        <end position="125"/>
    </location>
</feature>
<evidence type="ECO:0000313" key="6">
    <source>
        <dbReference type="Proteomes" id="UP000479710"/>
    </source>
</evidence>
<dbReference type="OrthoDB" id="78296at2759"/>
<dbReference type="PANTHER" id="PTHR13275">
    <property type="entry name" value="YL-1 PROTEIN TRANSCRIPTION FACTOR-LIKE 1"/>
    <property type="match status" value="1"/>
</dbReference>
<feature type="domain" description="Vps72/YL1 C-terminal" evidence="4">
    <location>
        <begin position="267"/>
        <end position="296"/>
    </location>
</feature>
<dbReference type="InterPro" id="IPR046757">
    <property type="entry name" value="YL1_N"/>
</dbReference>
<evidence type="ECO:0000259" key="4">
    <source>
        <dbReference type="SMART" id="SM00993"/>
    </source>
</evidence>
<feature type="compositionally biased region" description="Basic residues" evidence="3">
    <location>
        <begin position="89"/>
        <end position="112"/>
    </location>
</feature>
<dbReference type="InterPro" id="IPR013272">
    <property type="entry name" value="Vps72/YL1_C"/>
</dbReference>
<evidence type="ECO:0000256" key="1">
    <source>
        <dbReference type="ARBA" id="ARBA00006832"/>
    </source>
</evidence>